<gene>
    <name evidence="2" type="ORF">Sradi_5381600</name>
</gene>
<evidence type="ECO:0000313" key="2">
    <source>
        <dbReference type="EMBL" id="KAL0321201.1"/>
    </source>
</evidence>
<dbReference type="PROSITE" id="PS50181">
    <property type="entry name" value="FBOX"/>
    <property type="match status" value="1"/>
</dbReference>
<feature type="domain" description="F-box" evidence="1">
    <location>
        <begin position="68"/>
        <end position="116"/>
    </location>
</feature>
<proteinExistence type="predicted"/>
<dbReference type="CDD" id="cd09917">
    <property type="entry name" value="F-box_SF"/>
    <property type="match status" value="1"/>
</dbReference>
<dbReference type="InterPro" id="IPR001810">
    <property type="entry name" value="F-box_dom"/>
</dbReference>
<dbReference type="PANTHER" id="PTHR34049">
    <property type="entry name" value="F-BOX PROTEIN SKIP27"/>
    <property type="match status" value="1"/>
</dbReference>
<dbReference type="AlphaFoldDB" id="A0AAW2LSQ1"/>
<reference evidence="2" key="2">
    <citation type="journal article" date="2024" name="Plant">
        <title>Genomic evolution and insights into agronomic trait innovations of Sesamum species.</title>
        <authorList>
            <person name="Miao H."/>
            <person name="Wang L."/>
            <person name="Qu L."/>
            <person name="Liu H."/>
            <person name="Sun Y."/>
            <person name="Le M."/>
            <person name="Wang Q."/>
            <person name="Wei S."/>
            <person name="Zheng Y."/>
            <person name="Lin W."/>
            <person name="Duan Y."/>
            <person name="Cao H."/>
            <person name="Xiong S."/>
            <person name="Wang X."/>
            <person name="Wei L."/>
            <person name="Li C."/>
            <person name="Ma Q."/>
            <person name="Ju M."/>
            <person name="Zhao R."/>
            <person name="Li G."/>
            <person name="Mu C."/>
            <person name="Tian Q."/>
            <person name="Mei H."/>
            <person name="Zhang T."/>
            <person name="Gao T."/>
            <person name="Zhang H."/>
        </authorList>
    </citation>
    <scope>NUCLEOTIDE SEQUENCE</scope>
    <source>
        <strain evidence="2">G02</strain>
    </source>
</reference>
<dbReference type="EMBL" id="JACGWJ010000024">
    <property type="protein sequence ID" value="KAL0321201.1"/>
    <property type="molecule type" value="Genomic_DNA"/>
</dbReference>
<accession>A0AAW2LSQ1</accession>
<dbReference type="InterPro" id="IPR045286">
    <property type="entry name" value="FBS1-like"/>
</dbReference>
<dbReference type="SUPFAM" id="SSF81383">
    <property type="entry name" value="F-box domain"/>
    <property type="match status" value="1"/>
</dbReference>
<organism evidence="2">
    <name type="scientific">Sesamum radiatum</name>
    <name type="common">Black benniseed</name>
    <dbReference type="NCBI Taxonomy" id="300843"/>
    <lineage>
        <taxon>Eukaryota</taxon>
        <taxon>Viridiplantae</taxon>
        <taxon>Streptophyta</taxon>
        <taxon>Embryophyta</taxon>
        <taxon>Tracheophyta</taxon>
        <taxon>Spermatophyta</taxon>
        <taxon>Magnoliopsida</taxon>
        <taxon>eudicotyledons</taxon>
        <taxon>Gunneridae</taxon>
        <taxon>Pentapetalae</taxon>
        <taxon>asterids</taxon>
        <taxon>lamiids</taxon>
        <taxon>Lamiales</taxon>
        <taxon>Pedaliaceae</taxon>
        <taxon>Sesamum</taxon>
    </lineage>
</organism>
<reference evidence="2" key="1">
    <citation type="submission" date="2020-06" db="EMBL/GenBank/DDBJ databases">
        <authorList>
            <person name="Li T."/>
            <person name="Hu X."/>
            <person name="Zhang T."/>
            <person name="Song X."/>
            <person name="Zhang H."/>
            <person name="Dai N."/>
            <person name="Sheng W."/>
            <person name="Hou X."/>
            <person name="Wei L."/>
        </authorList>
    </citation>
    <scope>NUCLEOTIDE SEQUENCE</scope>
    <source>
        <strain evidence="2">G02</strain>
        <tissue evidence="2">Leaf</tissue>
    </source>
</reference>
<protein>
    <submittedName>
        <fullName evidence="2">F-box protein</fullName>
    </submittedName>
</protein>
<evidence type="ECO:0000259" key="1">
    <source>
        <dbReference type="PROSITE" id="PS50181"/>
    </source>
</evidence>
<dbReference type="InterPro" id="IPR036047">
    <property type="entry name" value="F-box-like_dom_sf"/>
</dbReference>
<sequence>MEFGEKPGSNMNWGNGGYGVGLVRSTSFGRKRVALSNVCMEFGDVEDCFPTALSKRQCFQDSFLCPEKSVLEDLPQEILIRILCCVEHDDLKRLFFVSRAMREATLIAKKSHFAFSTPRKTLPFPKVDDFAELDDVEAPNAPKQQRVRLSRLSAKKLADISVALFASDDEPVWPRRDLAMEMEMEMETEI</sequence>
<name>A0AAW2LSQ1_SESRA</name>
<dbReference type="PANTHER" id="PTHR34049:SF1">
    <property type="entry name" value="F-BOX PROTEIN SKIP27"/>
    <property type="match status" value="1"/>
</dbReference>
<comment type="caution">
    <text evidence="2">The sequence shown here is derived from an EMBL/GenBank/DDBJ whole genome shotgun (WGS) entry which is preliminary data.</text>
</comment>